<proteinExistence type="predicted"/>
<dbReference type="EMBL" id="CP099584">
    <property type="protein sequence ID" value="USS44121.1"/>
    <property type="molecule type" value="Genomic_DNA"/>
</dbReference>
<evidence type="ECO:0008006" key="3">
    <source>
        <dbReference type="Google" id="ProtNLM"/>
    </source>
</evidence>
<dbReference type="Proteomes" id="UP001056386">
    <property type="component" value="Plasmid unnamed1"/>
</dbReference>
<accession>A0ABY5BEU8</accession>
<gene>
    <name evidence="1" type="ORF">NFI99_12580</name>
</gene>
<geneLocation type="plasmid" evidence="1 2">
    <name>unnamed1</name>
</geneLocation>
<evidence type="ECO:0000313" key="1">
    <source>
        <dbReference type="EMBL" id="USS44121.1"/>
    </source>
</evidence>
<sequence length="197" mass="22233">MSFNNPLAAIFQSYVVAGDCLKVARRVLEAPDDRLSPEQKTRLGRNTGFIGNTGAEADQALKGAKDQVTDLAILALFATFERVIIERVQLAKERIDGGQPQGYFGLLSKKFDDAVEYWRFEDILDLFENEVDGKTRGDVKQIKGYRDWIAHRNPKRPCMNASLCASFQVFRLRQNGLQLCIRPCCSRRSAAGPYEIR</sequence>
<protein>
    <recommendedName>
        <fullName evidence="3">RiboL-PSP-HEPN domain-containing protein</fullName>
    </recommendedName>
</protein>
<evidence type="ECO:0000313" key="2">
    <source>
        <dbReference type="Proteomes" id="UP001056386"/>
    </source>
</evidence>
<keyword evidence="1" id="KW-0614">Plasmid</keyword>
<reference evidence="1" key="1">
    <citation type="submission" date="2022-06" db="EMBL/GenBank/DDBJ databases">
        <title>Draft genome sequence of Burkholderia glumae strain GR20004 isolated from rice panicle showing bacterial panicle blight.</title>
        <authorList>
            <person name="Choi S.Y."/>
            <person name="Lee Y.H."/>
        </authorList>
    </citation>
    <scope>NUCLEOTIDE SEQUENCE</scope>
    <source>
        <strain evidence="1">GR20004</strain>
        <plasmid evidence="1">unnamed1</plasmid>
    </source>
</reference>
<dbReference type="RefSeq" id="WP_252836565.1">
    <property type="nucleotide sequence ID" value="NZ_CP099584.1"/>
</dbReference>
<keyword evidence="2" id="KW-1185">Reference proteome</keyword>
<name>A0ABY5BEU8_BURGL</name>
<organism evidence="1 2">
    <name type="scientific">Burkholderia glumae</name>
    <name type="common">Pseudomonas glumae</name>
    <dbReference type="NCBI Taxonomy" id="337"/>
    <lineage>
        <taxon>Bacteria</taxon>
        <taxon>Pseudomonadati</taxon>
        <taxon>Pseudomonadota</taxon>
        <taxon>Betaproteobacteria</taxon>
        <taxon>Burkholderiales</taxon>
        <taxon>Burkholderiaceae</taxon>
        <taxon>Burkholderia</taxon>
    </lineage>
</organism>